<evidence type="ECO:0000313" key="2">
    <source>
        <dbReference type="EMBL" id="KIO00473.1"/>
    </source>
</evidence>
<feature type="region of interest" description="Disordered" evidence="1">
    <location>
        <begin position="1"/>
        <end position="67"/>
    </location>
</feature>
<dbReference type="EMBL" id="KN831996">
    <property type="protein sequence ID" value="KIO00473.1"/>
    <property type="molecule type" value="Genomic_DNA"/>
</dbReference>
<gene>
    <name evidence="2" type="ORF">M404DRAFT_764639</name>
</gene>
<keyword evidence="3" id="KW-1185">Reference proteome</keyword>
<dbReference type="InParanoid" id="A0A0C3IUD5"/>
<dbReference type="Proteomes" id="UP000054217">
    <property type="component" value="Unassembled WGS sequence"/>
</dbReference>
<reference evidence="2 3" key="1">
    <citation type="submission" date="2014-04" db="EMBL/GenBank/DDBJ databases">
        <authorList>
            <consortium name="DOE Joint Genome Institute"/>
            <person name="Kuo A."/>
            <person name="Kohler A."/>
            <person name="Costa M.D."/>
            <person name="Nagy L.G."/>
            <person name="Floudas D."/>
            <person name="Copeland A."/>
            <person name="Barry K.W."/>
            <person name="Cichocki N."/>
            <person name="Veneault-Fourrey C."/>
            <person name="LaButti K."/>
            <person name="Lindquist E.A."/>
            <person name="Lipzen A."/>
            <person name="Lundell T."/>
            <person name="Morin E."/>
            <person name="Murat C."/>
            <person name="Sun H."/>
            <person name="Tunlid A."/>
            <person name="Henrissat B."/>
            <person name="Grigoriev I.V."/>
            <person name="Hibbett D.S."/>
            <person name="Martin F."/>
            <person name="Nordberg H.P."/>
            <person name="Cantor M.N."/>
            <person name="Hua S.X."/>
        </authorList>
    </citation>
    <scope>NUCLEOTIDE SEQUENCE [LARGE SCALE GENOMIC DNA]</scope>
    <source>
        <strain evidence="2 3">Marx 270</strain>
    </source>
</reference>
<feature type="compositionally biased region" description="Polar residues" evidence="1">
    <location>
        <begin position="1"/>
        <end position="16"/>
    </location>
</feature>
<organism evidence="2 3">
    <name type="scientific">Pisolithus tinctorius Marx 270</name>
    <dbReference type="NCBI Taxonomy" id="870435"/>
    <lineage>
        <taxon>Eukaryota</taxon>
        <taxon>Fungi</taxon>
        <taxon>Dikarya</taxon>
        <taxon>Basidiomycota</taxon>
        <taxon>Agaricomycotina</taxon>
        <taxon>Agaricomycetes</taxon>
        <taxon>Agaricomycetidae</taxon>
        <taxon>Boletales</taxon>
        <taxon>Sclerodermatineae</taxon>
        <taxon>Pisolithaceae</taxon>
        <taxon>Pisolithus</taxon>
    </lineage>
</organism>
<protein>
    <submittedName>
        <fullName evidence="2">Uncharacterized protein</fullName>
    </submittedName>
</protein>
<sequence>MSVRSMPNPTGSSSTSHRPKRSYRPTEPNKIVLYNMQKSDRRTITRPPAPRTYPASRTMSLARIRQC</sequence>
<name>A0A0C3IUD5_PISTI</name>
<evidence type="ECO:0000256" key="1">
    <source>
        <dbReference type="SAM" id="MobiDB-lite"/>
    </source>
</evidence>
<accession>A0A0C3IUD5</accession>
<evidence type="ECO:0000313" key="3">
    <source>
        <dbReference type="Proteomes" id="UP000054217"/>
    </source>
</evidence>
<dbReference type="HOGENOM" id="CLU_2813448_0_0_1"/>
<proteinExistence type="predicted"/>
<dbReference type="AlphaFoldDB" id="A0A0C3IUD5"/>
<reference evidence="3" key="2">
    <citation type="submission" date="2015-01" db="EMBL/GenBank/DDBJ databases">
        <title>Evolutionary Origins and Diversification of the Mycorrhizal Mutualists.</title>
        <authorList>
            <consortium name="DOE Joint Genome Institute"/>
            <consortium name="Mycorrhizal Genomics Consortium"/>
            <person name="Kohler A."/>
            <person name="Kuo A."/>
            <person name="Nagy L.G."/>
            <person name="Floudas D."/>
            <person name="Copeland A."/>
            <person name="Barry K.W."/>
            <person name="Cichocki N."/>
            <person name="Veneault-Fourrey C."/>
            <person name="LaButti K."/>
            <person name="Lindquist E.A."/>
            <person name="Lipzen A."/>
            <person name="Lundell T."/>
            <person name="Morin E."/>
            <person name="Murat C."/>
            <person name="Riley R."/>
            <person name="Ohm R."/>
            <person name="Sun H."/>
            <person name="Tunlid A."/>
            <person name="Henrissat B."/>
            <person name="Grigoriev I.V."/>
            <person name="Hibbett D.S."/>
            <person name="Martin F."/>
        </authorList>
    </citation>
    <scope>NUCLEOTIDE SEQUENCE [LARGE SCALE GENOMIC DNA]</scope>
    <source>
        <strain evidence="3">Marx 270</strain>
    </source>
</reference>